<evidence type="ECO:0000313" key="9">
    <source>
        <dbReference type="Proteomes" id="UP001159405"/>
    </source>
</evidence>
<dbReference type="InterPro" id="IPR024989">
    <property type="entry name" value="MFS_assoc_dom"/>
</dbReference>
<feature type="transmembrane region" description="Helical" evidence="6">
    <location>
        <begin position="446"/>
        <end position="466"/>
    </location>
</feature>
<reference evidence="8 9" key="1">
    <citation type="submission" date="2022-05" db="EMBL/GenBank/DDBJ databases">
        <authorList>
            <consortium name="Genoscope - CEA"/>
            <person name="William W."/>
        </authorList>
    </citation>
    <scope>NUCLEOTIDE SEQUENCE [LARGE SCALE GENOMIC DNA]</scope>
</reference>
<organism evidence="8 9">
    <name type="scientific">Porites lobata</name>
    <dbReference type="NCBI Taxonomy" id="104759"/>
    <lineage>
        <taxon>Eukaryota</taxon>
        <taxon>Metazoa</taxon>
        <taxon>Cnidaria</taxon>
        <taxon>Anthozoa</taxon>
        <taxon>Hexacorallia</taxon>
        <taxon>Scleractinia</taxon>
        <taxon>Fungiina</taxon>
        <taxon>Poritidae</taxon>
        <taxon>Porites</taxon>
    </lineage>
</organism>
<comment type="similarity">
    <text evidence="2">Belongs to the major facilitator superfamily. MFSD6 family.</text>
</comment>
<feature type="transmembrane region" description="Helical" evidence="6">
    <location>
        <begin position="383"/>
        <end position="406"/>
    </location>
</feature>
<feature type="transmembrane region" description="Helical" evidence="6">
    <location>
        <begin position="472"/>
        <end position="494"/>
    </location>
</feature>
<feature type="transmembrane region" description="Helical" evidence="6">
    <location>
        <begin position="63"/>
        <end position="80"/>
    </location>
</feature>
<name>A0ABN8P2L0_9CNID</name>
<keyword evidence="9" id="KW-1185">Reference proteome</keyword>
<feature type="transmembrane region" description="Helical" evidence="6">
    <location>
        <begin position="542"/>
        <end position="566"/>
    </location>
</feature>
<feature type="transmembrane region" description="Helical" evidence="6">
    <location>
        <begin position="299"/>
        <end position="319"/>
    </location>
</feature>
<dbReference type="InterPro" id="IPR051717">
    <property type="entry name" value="MFS_MFSD6"/>
</dbReference>
<evidence type="ECO:0000256" key="3">
    <source>
        <dbReference type="ARBA" id="ARBA00022692"/>
    </source>
</evidence>
<evidence type="ECO:0000259" key="7">
    <source>
        <dbReference type="Pfam" id="PF12832"/>
    </source>
</evidence>
<dbReference type="Gene3D" id="1.20.1250.20">
    <property type="entry name" value="MFS general substrate transporter like domains"/>
    <property type="match status" value="3"/>
</dbReference>
<proteinExistence type="inferred from homology"/>
<feature type="transmembrane region" description="Helical" evidence="6">
    <location>
        <begin position="331"/>
        <end position="355"/>
    </location>
</feature>
<evidence type="ECO:0000256" key="4">
    <source>
        <dbReference type="ARBA" id="ARBA00022989"/>
    </source>
</evidence>
<dbReference type="PANTHER" id="PTHR16172">
    <property type="entry name" value="MAJOR FACILITATOR SUPERFAMILY DOMAIN-CONTAINING PROTEIN 6-LIKE"/>
    <property type="match status" value="1"/>
</dbReference>
<protein>
    <recommendedName>
        <fullName evidence="7">Major facilitator superfamily associated domain-containing protein</fullName>
    </recommendedName>
</protein>
<evidence type="ECO:0000256" key="6">
    <source>
        <dbReference type="SAM" id="Phobius"/>
    </source>
</evidence>
<feature type="transmembrane region" description="Helical" evidence="6">
    <location>
        <begin position="514"/>
        <end position="536"/>
    </location>
</feature>
<feature type="transmembrane region" description="Helical" evidence="6">
    <location>
        <begin position="412"/>
        <end position="434"/>
    </location>
</feature>
<dbReference type="InterPro" id="IPR036259">
    <property type="entry name" value="MFS_trans_sf"/>
</dbReference>
<dbReference type="PANTHER" id="PTHR16172:SF2">
    <property type="entry name" value="MAJOR FACILITATOR SUPERFAMILY DOMAIN-CONTAINING PROTEIN 6"/>
    <property type="match status" value="1"/>
</dbReference>
<feature type="transmembrane region" description="Helical" evidence="6">
    <location>
        <begin position="257"/>
        <end position="278"/>
    </location>
</feature>
<dbReference type="SUPFAM" id="SSF103473">
    <property type="entry name" value="MFS general substrate transporter"/>
    <property type="match status" value="1"/>
</dbReference>
<dbReference type="EMBL" id="CALNXK010000048">
    <property type="protein sequence ID" value="CAH3130815.1"/>
    <property type="molecule type" value="Genomic_DNA"/>
</dbReference>
<comment type="subcellular location">
    <subcellularLocation>
        <location evidence="1">Membrane</location>
        <topology evidence="1">Multi-pass membrane protein</topology>
    </subcellularLocation>
</comment>
<feature type="domain" description="Major facilitator superfamily associated" evidence="7">
    <location>
        <begin position="28"/>
        <end position="542"/>
    </location>
</feature>
<gene>
    <name evidence="8" type="ORF">PLOB_00034826</name>
</gene>
<evidence type="ECO:0000256" key="2">
    <source>
        <dbReference type="ARBA" id="ARBA00005241"/>
    </source>
</evidence>
<feature type="transmembrane region" description="Helical" evidence="6">
    <location>
        <begin position="27"/>
        <end position="51"/>
    </location>
</feature>
<comment type="caution">
    <text evidence="8">The sequence shown here is derived from an EMBL/GenBank/DDBJ whole genome shotgun (WGS) entry which is preliminary data.</text>
</comment>
<dbReference type="Pfam" id="PF12832">
    <property type="entry name" value="MFS_1_like"/>
    <property type="match status" value="1"/>
</dbReference>
<evidence type="ECO:0000256" key="1">
    <source>
        <dbReference type="ARBA" id="ARBA00004141"/>
    </source>
</evidence>
<evidence type="ECO:0000256" key="5">
    <source>
        <dbReference type="ARBA" id="ARBA00023136"/>
    </source>
</evidence>
<feature type="transmembrane region" description="Helical" evidence="6">
    <location>
        <begin position="92"/>
        <end position="110"/>
    </location>
</feature>
<accession>A0ABN8P2L0</accession>
<dbReference type="Proteomes" id="UP001159405">
    <property type="component" value="Unassembled WGS sequence"/>
</dbReference>
<keyword evidence="3 6" id="KW-0812">Transmembrane</keyword>
<keyword evidence="5 6" id="KW-0472">Membrane</keyword>
<keyword evidence="4 6" id="KW-1133">Transmembrane helix</keyword>
<sequence>MAGSSSQDMAGKTNPVSKFYLQYKNCIFLSLFYLFFETCFSFKMFFMPVYWQQLGLSPTQIGILRAFWGLAYSVGAVLFGKLANKFRIRRALLLMSILSTMVTPLVSLLPRRTHDTCTVKWKPVSNADFERRASIRRHTDYKRHKGYRRETKVNAFEADMASKYQQLNDIIGLSPLNLLKENEVLKHRELRTKTNLNNFRELLEEESYNSRQLISHGNHQLRNDFQQQRSKKIPRQLQKNKEEVFVLEKSPKDITNIFIMFIFIVFIGELLSSPAFNLANSEIVEFLGENSREFGKIRLWGPIGHVIAAPVTAYLVTHFHYMLCGEYQDNFAIAFVVIALMAFGAFVSVTQFGTVQARDSKGNQKEEETPMTLTEFFSQYQNFIFISVTFLIGCFDGVVLTFGFWYTKTLDVSIATLVFGFSRMTCSAVSVLFLGAIGMCVKKTGYAGVVLFSMLLFVSWFVGMSFMKNPWFMLIFETIGYIAYVVGFTGLISYFGEVTPANLMDTVQGGVNSLFLGVGCGIGTALCGFSIDIFGAVKSFRFFAIGISLLIVLFTISQIPTTLNFFRFSFQRKRG</sequence>
<evidence type="ECO:0000313" key="8">
    <source>
        <dbReference type="EMBL" id="CAH3130815.1"/>
    </source>
</evidence>